<dbReference type="AlphaFoldDB" id="A0A1S2NW30"/>
<feature type="domain" description="Knr4/Smi1-like" evidence="1">
    <location>
        <begin position="39"/>
        <end position="241"/>
    </location>
</feature>
<dbReference type="InterPro" id="IPR018958">
    <property type="entry name" value="Knr4/Smi1-like_dom"/>
</dbReference>
<reference evidence="2 3" key="1">
    <citation type="submission" date="2016-10" db="EMBL/GenBank/DDBJ databases">
        <title>Genome sequence of Streptomyces sp. MUSC 93.</title>
        <authorList>
            <person name="Lee L.-H."/>
            <person name="Ser H.-L."/>
            <person name="Law J.W.-F."/>
        </authorList>
    </citation>
    <scope>NUCLEOTIDE SEQUENCE [LARGE SCALE GENOMIC DNA]</scope>
    <source>
        <strain evidence="2 3">MUSC 93</strain>
    </source>
</reference>
<dbReference type="Proteomes" id="UP000179935">
    <property type="component" value="Unassembled WGS sequence"/>
</dbReference>
<dbReference type="RefSeq" id="WP_071369232.1">
    <property type="nucleotide sequence ID" value="NZ_MLYP01000085.1"/>
</dbReference>
<gene>
    <name evidence="2" type="ORF">BIV24_27835</name>
</gene>
<dbReference type="SMART" id="SM00860">
    <property type="entry name" value="SMI1_KNR4"/>
    <property type="match status" value="1"/>
</dbReference>
<evidence type="ECO:0000259" key="1">
    <source>
        <dbReference type="SMART" id="SM00860"/>
    </source>
</evidence>
<dbReference type="EMBL" id="MLYP01000085">
    <property type="protein sequence ID" value="OIJ85637.1"/>
    <property type="molecule type" value="Genomic_DNA"/>
</dbReference>
<evidence type="ECO:0000313" key="2">
    <source>
        <dbReference type="EMBL" id="OIJ85637.1"/>
    </source>
</evidence>
<comment type="caution">
    <text evidence="2">The sequence shown here is derived from an EMBL/GenBank/DDBJ whole genome shotgun (WGS) entry which is preliminary data.</text>
</comment>
<accession>A0A1S2NW30</accession>
<dbReference type="OrthoDB" id="3466111at2"/>
<protein>
    <recommendedName>
        <fullName evidence="1">Knr4/Smi1-like domain-containing protein</fullName>
    </recommendedName>
</protein>
<sequence>MMHDHDDLAGGTAVTAAWDRIETWLQAHAPMSRATLRPPAAWEQLDSAEQVVGCPLPDELKALWLLHNGTYEMPGHLTTFQAMVGYQEMLASSLPTRLRWLWDRGAESELYPEPPAPADFGQEPDYTEMLGSSLPQQIQWLWERGGRPLPALLVGDEEEWEDMNTFLDSEGLLQIDQALAVHATMTLSGEWPRTWIPFTADNPEDASAGLFLDSETGKVGRWGLMDVPTSGGETVARYLARVADRLAARG</sequence>
<dbReference type="SUPFAM" id="SSF160631">
    <property type="entry name" value="SMI1/KNR4-like"/>
    <property type="match status" value="1"/>
</dbReference>
<name>A0A1S2NW30_9ACTN</name>
<keyword evidence="3" id="KW-1185">Reference proteome</keyword>
<dbReference type="InterPro" id="IPR037883">
    <property type="entry name" value="Knr4/Smi1-like_sf"/>
</dbReference>
<evidence type="ECO:0000313" key="3">
    <source>
        <dbReference type="Proteomes" id="UP000179935"/>
    </source>
</evidence>
<proteinExistence type="predicted"/>
<organism evidence="2 3">
    <name type="scientific">Streptomyces colonosanans</name>
    <dbReference type="NCBI Taxonomy" id="1428652"/>
    <lineage>
        <taxon>Bacteria</taxon>
        <taxon>Bacillati</taxon>
        <taxon>Actinomycetota</taxon>
        <taxon>Actinomycetes</taxon>
        <taxon>Kitasatosporales</taxon>
        <taxon>Streptomycetaceae</taxon>
        <taxon>Streptomyces</taxon>
    </lineage>
</organism>